<name>A0AAD9ZS83_9ROSI</name>
<keyword evidence="3" id="KW-0862">Zinc</keyword>
<dbReference type="InterPro" id="IPR003656">
    <property type="entry name" value="Znf_BED"/>
</dbReference>
<dbReference type="InterPro" id="IPR025525">
    <property type="entry name" value="hAT-like_transposase_RNase-H"/>
</dbReference>
<evidence type="ECO:0000256" key="7">
    <source>
        <dbReference type="PROSITE-ProRule" id="PRU00027"/>
    </source>
</evidence>
<dbReference type="SMART" id="SM00614">
    <property type="entry name" value="ZnF_BED"/>
    <property type="match status" value="1"/>
</dbReference>
<dbReference type="InterPro" id="IPR012337">
    <property type="entry name" value="RNaseH-like_sf"/>
</dbReference>
<dbReference type="EMBL" id="JANJYJ010000009">
    <property type="protein sequence ID" value="KAK3188886.1"/>
    <property type="molecule type" value="Genomic_DNA"/>
</dbReference>
<keyword evidence="4" id="KW-0805">Transcription regulation</keyword>
<feature type="domain" description="BED-type" evidence="8">
    <location>
        <begin position="17"/>
        <end position="75"/>
    </location>
</feature>
<protein>
    <recommendedName>
        <fullName evidence="8">BED-type domain-containing protein</fullName>
    </recommendedName>
</protein>
<dbReference type="Pfam" id="PF14372">
    <property type="entry name" value="hAT-like_RNase-H"/>
    <property type="match status" value="1"/>
</dbReference>
<accession>A0AAD9ZS83</accession>
<sequence>MDEQTPNIGMKRERPKKGPSNVWLFFTKYGDDTRCKCNYCGKDYACSSKSCGTKTLWNHLESQCTKYHCAKAAEDKRQKVLTLGAPNNNLDCGDDMKNVTNLVAVGFDKEGCRKALTRMIIVDELPFSFVEKEGFRDFCRIAYPRFTLPSRRTLARDIFRLYVDKKFKLRKYFVEKTPRVCLTTDTWTSIQNINYMVITAHFIDCEWKLHKRILSFGMVPDHKGETIGKIIESCLLDWGIEKVSTITVDNASANKVAIDYIKRKLKNWNESKLVLGGNFLHVRCCAHIINLIVSEGLKDMNDSIVRIRNAVQYVRSSPSRLQKFKTCVEHERIESKSMVILDVPTRWNSTYLMLSTALKFEKAFDRLLEEDGRYGLYFTECKDDGRKKIGPPNEDDWSHAKVFVQFLHVFYDITLKFSASLSVTSNMFFHELCSIATELTTLTNSLDYLLSEMAGAMKSKFDKYWGKIEDVNTLLIIALVLDQRYKLDYVKFCFGDLFDDNKVKKMTFHIKEISIQLYDCYKGVDNISSSNQVSSSIPLENEVDVGKTHENSDFRLERLKKFKKMKEKKDFVDLKNEVERCLRLRQNFLQLR</sequence>
<keyword evidence="10" id="KW-1185">Reference proteome</keyword>
<dbReference type="PANTHER" id="PTHR46481">
    <property type="entry name" value="ZINC FINGER BED DOMAIN-CONTAINING PROTEIN 4"/>
    <property type="match status" value="1"/>
</dbReference>
<keyword evidence="1" id="KW-0479">Metal-binding</keyword>
<evidence type="ECO:0000256" key="2">
    <source>
        <dbReference type="ARBA" id="ARBA00022771"/>
    </source>
</evidence>
<evidence type="ECO:0000256" key="4">
    <source>
        <dbReference type="ARBA" id="ARBA00023015"/>
    </source>
</evidence>
<organism evidence="9 10">
    <name type="scientific">Dipteronia sinensis</name>
    <dbReference type="NCBI Taxonomy" id="43782"/>
    <lineage>
        <taxon>Eukaryota</taxon>
        <taxon>Viridiplantae</taxon>
        <taxon>Streptophyta</taxon>
        <taxon>Embryophyta</taxon>
        <taxon>Tracheophyta</taxon>
        <taxon>Spermatophyta</taxon>
        <taxon>Magnoliopsida</taxon>
        <taxon>eudicotyledons</taxon>
        <taxon>Gunneridae</taxon>
        <taxon>Pentapetalae</taxon>
        <taxon>rosids</taxon>
        <taxon>malvids</taxon>
        <taxon>Sapindales</taxon>
        <taxon>Sapindaceae</taxon>
        <taxon>Hippocastanoideae</taxon>
        <taxon>Acereae</taxon>
        <taxon>Dipteronia</taxon>
    </lineage>
</organism>
<gene>
    <name evidence="9" type="ORF">Dsin_028447</name>
</gene>
<proteinExistence type="predicted"/>
<dbReference type="SUPFAM" id="SSF53098">
    <property type="entry name" value="Ribonuclease H-like"/>
    <property type="match status" value="1"/>
</dbReference>
<evidence type="ECO:0000256" key="6">
    <source>
        <dbReference type="ARBA" id="ARBA00023163"/>
    </source>
</evidence>
<dbReference type="AlphaFoldDB" id="A0AAD9ZS83"/>
<comment type="caution">
    <text evidence="9">The sequence shown here is derived from an EMBL/GenBank/DDBJ whole genome shotgun (WGS) entry which is preliminary data.</text>
</comment>
<dbReference type="GO" id="GO:0003677">
    <property type="term" value="F:DNA binding"/>
    <property type="evidence" value="ECO:0007669"/>
    <property type="project" value="UniProtKB-KW"/>
</dbReference>
<dbReference type="InterPro" id="IPR052035">
    <property type="entry name" value="ZnF_BED_domain_contain"/>
</dbReference>
<dbReference type="Proteomes" id="UP001281410">
    <property type="component" value="Unassembled WGS sequence"/>
</dbReference>
<dbReference type="Pfam" id="PF02892">
    <property type="entry name" value="zf-BED"/>
    <property type="match status" value="1"/>
</dbReference>
<dbReference type="PROSITE" id="PS50808">
    <property type="entry name" value="ZF_BED"/>
    <property type="match status" value="1"/>
</dbReference>
<dbReference type="InterPro" id="IPR036236">
    <property type="entry name" value="Znf_C2H2_sf"/>
</dbReference>
<dbReference type="SUPFAM" id="SSF140996">
    <property type="entry name" value="Hermes dimerisation domain"/>
    <property type="match status" value="1"/>
</dbReference>
<keyword evidence="6" id="KW-0804">Transcription</keyword>
<evidence type="ECO:0000256" key="1">
    <source>
        <dbReference type="ARBA" id="ARBA00022723"/>
    </source>
</evidence>
<dbReference type="SUPFAM" id="SSF57667">
    <property type="entry name" value="beta-beta-alpha zinc fingers"/>
    <property type="match status" value="1"/>
</dbReference>
<dbReference type="GO" id="GO:0008270">
    <property type="term" value="F:zinc ion binding"/>
    <property type="evidence" value="ECO:0007669"/>
    <property type="project" value="UniProtKB-KW"/>
</dbReference>
<keyword evidence="2 7" id="KW-0863">Zinc-finger</keyword>
<reference evidence="9" key="1">
    <citation type="journal article" date="2023" name="Plant J.">
        <title>Genome sequences and population genomics provide insights into the demographic history, inbreeding, and mutation load of two 'living fossil' tree species of Dipteronia.</title>
        <authorList>
            <person name="Feng Y."/>
            <person name="Comes H.P."/>
            <person name="Chen J."/>
            <person name="Zhu S."/>
            <person name="Lu R."/>
            <person name="Zhang X."/>
            <person name="Li P."/>
            <person name="Qiu J."/>
            <person name="Olsen K.M."/>
            <person name="Qiu Y."/>
        </authorList>
    </citation>
    <scope>NUCLEOTIDE SEQUENCE</scope>
    <source>
        <strain evidence="9">NBL</strain>
    </source>
</reference>
<keyword evidence="5" id="KW-0238">DNA-binding</keyword>
<evidence type="ECO:0000313" key="10">
    <source>
        <dbReference type="Proteomes" id="UP001281410"/>
    </source>
</evidence>
<evidence type="ECO:0000256" key="5">
    <source>
        <dbReference type="ARBA" id="ARBA00023125"/>
    </source>
</evidence>
<evidence type="ECO:0000259" key="8">
    <source>
        <dbReference type="PROSITE" id="PS50808"/>
    </source>
</evidence>
<evidence type="ECO:0000313" key="9">
    <source>
        <dbReference type="EMBL" id="KAK3188886.1"/>
    </source>
</evidence>
<evidence type="ECO:0000256" key="3">
    <source>
        <dbReference type="ARBA" id="ARBA00022833"/>
    </source>
</evidence>
<dbReference type="PANTHER" id="PTHR46481:SF8">
    <property type="entry name" value="ZINC FINGER BED DOMAIN-CONTAINING PROTEIN RICESLEEPER 1-LIKE"/>
    <property type="match status" value="1"/>
</dbReference>